<feature type="region of interest" description="Disordered" evidence="7">
    <location>
        <begin position="45"/>
        <end position="98"/>
    </location>
</feature>
<keyword evidence="4" id="KW-0496">Mitochondrion</keyword>
<dbReference type="STRING" id="1442368.A0A0D2GVW8"/>
<gene>
    <name evidence="8" type="ORF">Z517_11230</name>
</gene>
<evidence type="ECO:0000256" key="2">
    <source>
        <dbReference type="ARBA" id="ARBA00005677"/>
    </source>
</evidence>
<evidence type="ECO:0000256" key="7">
    <source>
        <dbReference type="SAM" id="MobiDB-lite"/>
    </source>
</evidence>
<organism evidence="8 9">
    <name type="scientific">Fonsecaea pedrosoi CBS 271.37</name>
    <dbReference type="NCBI Taxonomy" id="1442368"/>
    <lineage>
        <taxon>Eukaryota</taxon>
        <taxon>Fungi</taxon>
        <taxon>Dikarya</taxon>
        <taxon>Ascomycota</taxon>
        <taxon>Pezizomycotina</taxon>
        <taxon>Eurotiomycetes</taxon>
        <taxon>Chaetothyriomycetidae</taxon>
        <taxon>Chaetothyriales</taxon>
        <taxon>Herpotrichiellaceae</taxon>
        <taxon>Fonsecaea</taxon>
    </lineage>
</organism>
<keyword evidence="9" id="KW-1185">Reference proteome</keyword>
<dbReference type="Pfam" id="PF05046">
    <property type="entry name" value="Img2"/>
    <property type="match status" value="1"/>
</dbReference>
<dbReference type="GO" id="GO:0003735">
    <property type="term" value="F:structural constituent of ribosome"/>
    <property type="evidence" value="ECO:0007669"/>
    <property type="project" value="InterPro"/>
</dbReference>
<sequence length="207" mass="23945">MKPPSTLLLRAMLHPQKPLCQIRWKSEWMPREKYAKITTLDKLHRKQKAAIRKERQDSENRATKMYPTPTSSATRSQLQQPQQQEQEQRQMPPQHPYSLKSQIQNHNLTPTLSPLPYLVVRTPSKNLPIYQTSKSGGSKHITTIRKIKGDLQGLANAVRTALGLEEYITDVRGRKKANVVINWTTRHVVVRGWRGPEIKRWAEVNGF</sequence>
<keyword evidence="5" id="KW-0687">Ribonucleoprotein</keyword>
<evidence type="ECO:0000256" key="5">
    <source>
        <dbReference type="ARBA" id="ARBA00023274"/>
    </source>
</evidence>
<evidence type="ECO:0000256" key="1">
    <source>
        <dbReference type="ARBA" id="ARBA00004173"/>
    </source>
</evidence>
<evidence type="ECO:0000256" key="4">
    <source>
        <dbReference type="ARBA" id="ARBA00023128"/>
    </source>
</evidence>
<evidence type="ECO:0000313" key="8">
    <source>
        <dbReference type="EMBL" id="KIW76484.1"/>
    </source>
</evidence>
<dbReference type="GO" id="GO:0006412">
    <property type="term" value="P:translation"/>
    <property type="evidence" value="ECO:0007669"/>
    <property type="project" value="InterPro"/>
</dbReference>
<comment type="subcellular location">
    <subcellularLocation>
        <location evidence="1">Mitochondrion</location>
    </subcellularLocation>
</comment>
<dbReference type="OrthoDB" id="19439at2759"/>
<feature type="compositionally biased region" description="Low complexity" evidence="7">
    <location>
        <begin position="77"/>
        <end position="92"/>
    </location>
</feature>
<reference evidence="8 9" key="1">
    <citation type="submission" date="2015-01" db="EMBL/GenBank/DDBJ databases">
        <title>The Genome Sequence of Fonsecaea pedrosoi CBS 271.37.</title>
        <authorList>
            <consortium name="The Broad Institute Genomics Platform"/>
            <person name="Cuomo C."/>
            <person name="de Hoog S."/>
            <person name="Gorbushina A."/>
            <person name="Stielow B."/>
            <person name="Teixiera M."/>
            <person name="Abouelleil A."/>
            <person name="Chapman S.B."/>
            <person name="Priest M."/>
            <person name="Young S.K."/>
            <person name="Wortman J."/>
            <person name="Nusbaum C."/>
            <person name="Birren B."/>
        </authorList>
    </citation>
    <scope>NUCLEOTIDE SEQUENCE [LARGE SCALE GENOMIC DNA]</scope>
    <source>
        <strain evidence="8 9">CBS 271.37</strain>
    </source>
</reference>
<accession>A0A0D2GVW8</accession>
<dbReference type="Proteomes" id="UP000053029">
    <property type="component" value="Unassembled WGS sequence"/>
</dbReference>
<evidence type="ECO:0000256" key="3">
    <source>
        <dbReference type="ARBA" id="ARBA00022980"/>
    </source>
</evidence>
<dbReference type="HOGENOM" id="CLU_085757_1_0_1"/>
<feature type="compositionally biased region" description="Basic and acidic residues" evidence="7">
    <location>
        <begin position="51"/>
        <end position="62"/>
    </location>
</feature>
<evidence type="ECO:0000313" key="9">
    <source>
        <dbReference type="Proteomes" id="UP000053029"/>
    </source>
</evidence>
<dbReference type="PANTHER" id="PTHR13477:SF0">
    <property type="entry name" value="LARGE RIBOSOMAL SUBUNIT PROTEIN ML49"/>
    <property type="match status" value="1"/>
</dbReference>
<dbReference type="GO" id="GO:0005762">
    <property type="term" value="C:mitochondrial large ribosomal subunit"/>
    <property type="evidence" value="ECO:0007669"/>
    <property type="project" value="TreeGrafter"/>
</dbReference>
<dbReference type="InterPro" id="IPR007740">
    <property type="entry name" value="Ribosomal_mL49"/>
</dbReference>
<dbReference type="AlphaFoldDB" id="A0A0D2GVW8"/>
<dbReference type="EMBL" id="KN846975">
    <property type="protein sequence ID" value="KIW76484.1"/>
    <property type="molecule type" value="Genomic_DNA"/>
</dbReference>
<dbReference type="PANTHER" id="PTHR13477">
    <property type="entry name" value="MITOCHONDRIAL 39S RIBOSOMAL PROTEIN L49"/>
    <property type="match status" value="1"/>
</dbReference>
<name>A0A0D2GVW8_9EURO</name>
<dbReference type="VEuPathDB" id="FungiDB:Z517_11230"/>
<keyword evidence="3" id="KW-0689">Ribosomal protein</keyword>
<comment type="similarity">
    <text evidence="2">Belongs to the mitochondrion-specific ribosomal protein mL49 family.</text>
</comment>
<evidence type="ECO:0000256" key="6">
    <source>
        <dbReference type="ARBA" id="ARBA00035191"/>
    </source>
</evidence>
<proteinExistence type="inferred from homology"/>
<dbReference type="Gene3D" id="3.30.780.10">
    <property type="entry name" value="SUI1-like domain"/>
    <property type="match status" value="1"/>
</dbReference>
<protein>
    <recommendedName>
        <fullName evidence="6">Large ribosomal subunit protein mL49</fullName>
    </recommendedName>
</protein>
<dbReference type="GeneID" id="25310720"/>
<dbReference type="RefSeq" id="XP_013280292.1">
    <property type="nucleotide sequence ID" value="XM_013424838.1"/>
</dbReference>